<dbReference type="InterPro" id="IPR001789">
    <property type="entry name" value="Sig_transdc_resp-reg_receiver"/>
</dbReference>
<proteinExistence type="predicted"/>
<keyword evidence="1 2" id="KW-0597">Phosphoprotein</keyword>
<gene>
    <name evidence="4" type="ORF">F8237_18525</name>
</gene>
<dbReference type="AlphaFoldDB" id="A0A5P6P748"/>
<dbReference type="Proteomes" id="UP000325641">
    <property type="component" value="Chromosome"/>
</dbReference>
<dbReference type="InterPro" id="IPR011006">
    <property type="entry name" value="CheY-like_superfamily"/>
</dbReference>
<dbReference type="PROSITE" id="PS50110">
    <property type="entry name" value="RESPONSE_REGULATORY"/>
    <property type="match status" value="1"/>
</dbReference>
<dbReference type="EMBL" id="CP044543">
    <property type="protein sequence ID" value="QFI74217.1"/>
    <property type="molecule type" value="Genomic_DNA"/>
</dbReference>
<dbReference type="PANTHER" id="PTHR44591:SF21">
    <property type="entry name" value="TWO-COMPONENT RESPONSE REGULATOR"/>
    <property type="match status" value="1"/>
</dbReference>
<dbReference type="Pfam" id="PF00072">
    <property type="entry name" value="Response_reg"/>
    <property type="match status" value="1"/>
</dbReference>
<evidence type="ECO:0000313" key="5">
    <source>
        <dbReference type="Proteomes" id="UP000325641"/>
    </source>
</evidence>
<dbReference type="PANTHER" id="PTHR44591">
    <property type="entry name" value="STRESS RESPONSE REGULATOR PROTEIN 1"/>
    <property type="match status" value="1"/>
</dbReference>
<protein>
    <submittedName>
        <fullName evidence="4">Response regulator</fullName>
    </submittedName>
</protein>
<evidence type="ECO:0000313" key="4">
    <source>
        <dbReference type="EMBL" id="QFI74217.1"/>
    </source>
</evidence>
<dbReference type="InterPro" id="IPR050595">
    <property type="entry name" value="Bact_response_regulator"/>
</dbReference>
<dbReference type="Gene3D" id="3.40.50.2300">
    <property type="match status" value="1"/>
</dbReference>
<accession>A0A5P6P748</accession>
<dbReference type="GO" id="GO:0000160">
    <property type="term" value="P:phosphorelay signal transduction system"/>
    <property type="evidence" value="ECO:0007669"/>
    <property type="project" value="InterPro"/>
</dbReference>
<dbReference type="KEGG" id="bbet:F8237_18525"/>
<feature type="domain" description="Response regulatory" evidence="3">
    <location>
        <begin position="5"/>
        <end position="121"/>
    </location>
</feature>
<dbReference type="OrthoDB" id="7210814at2"/>
<evidence type="ECO:0000256" key="2">
    <source>
        <dbReference type="PROSITE-ProRule" id="PRU00169"/>
    </source>
</evidence>
<reference evidence="5" key="1">
    <citation type="submission" date="2019-10" db="EMBL/GenBank/DDBJ databases">
        <title>Complete Genome Sequence of Bradyrhizobium betae type strain PL7HG1T.</title>
        <authorList>
            <person name="Bromfield E.S.P."/>
            <person name="Cloutier S."/>
        </authorList>
    </citation>
    <scope>NUCLEOTIDE SEQUENCE [LARGE SCALE GENOMIC DNA]</scope>
    <source>
        <strain evidence="5">PL7HG1</strain>
    </source>
</reference>
<feature type="modified residue" description="4-aspartylphosphate" evidence="2">
    <location>
        <position position="56"/>
    </location>
</feature>
<dbReference type="SUPFAM" id="SSF52172">
    <property type="entry name" value="CheY-like"/>
    <property type="match status" value="1"/>
</dbReference>
<dbReference type="RefSeq" id="WP_116968902.1">
    <property type="nucleotide sequence ID" value="NZ_CP044543.1"/>
</dbReference>
<sequence>MTSPHILLVENDVLVRKPLAEYLRDCGYKVVEALNTDEAVEVLTTGSAAIGIVLADVSSPGKIDGFGLARWMRSNGIDAKIILAGTVQKAAAKAQDLCEDGPLLSKPYDHSLLLNRIKSEVAARARNGKPESDI</sequence>
<name>A0A5P6P748_9BRAD</name>
<dbReference type="SMART" id="SM00448">
    <property type="entry name" value="REC"/>
    <property type="match status" value="1"/>
</dbReference>
<evidence type="ECO:0000259" key="3">
    <source>
        <dbReference type="PROSITE" id="PS50110"/>
    </source>
</evidence>
<evidence type="ECO:0000256" key="1">
    <source>
        <dbReference type="ARBA" id="ARBA00022553"/>
    </source>
</evidence>
<organism evidence="4 5">
    <name type="scientific">Bradyrhizobium betae</name>
    <dbReference type="NCBI Taxonomy" id="244734"/>
    <lineage>
        <taxon>Bacteria</taxon>
        <taxon>Pseudomonadati</taxon>
        <taxon>Pseudomonadota</taxon>
        <taxon>Alphaproteobacteria</taxon>
        <taxon>Hyphomicrobiales</taxon>
        <taxon>Nitrobacteraceae</taxon>
        <taxon>Bradyrhizobium</taxon>
    </lineage>
</organism>